<dbReference type="CDD" id="cd06661">
    <property type="entry name" value="GGCT_like"/>
    <property type="match status" value="2"/>
</dbReference>
<dbReference type="Gene3D" id="3.10.490.10">
    <property type="entry name" value="Gamma-glutamyl cyclotransferase-like"/>
    <property type="match status" value="2"/>
</dbReference>
<evidence type="ECO:0000313" key="4">
    <source>
        <dbReference type="EMBL" id="KAB2329825.1"/>
    </source>
</evidence>
<evidence type="ECO:0000256" key="1">
    <source>
        <dbReference type="ARBA" id="ARBA00023239"/>
    </source>
</evidence>
<proteinExistence type="predicted"/>
<dbReference type="RefSeq" id="WP_151575877.1">
    <property type="nucleotide sequence ID" value="NZ_WBOT01000010.1"/>
</dbReference>
<protein>
    <submittedName>
        <fullName evidence="4">Gamma-glutamylcyclotransferase</fullName>
    </submittedName>
</protein>
<organism evidence="4 5">
    <name type="scientific">Bacillus mesophilum</name>
    <dbReference type="NCBI Taxonomy" id="1071718"/>
    <lineage>
        <taxon>Bacteria</taxon>
        <taxon>Bacillati</taxon>
        <taxon>Bacillota</taxon>
        <taxon>Bacilli</taxon>
        <taxon>Bacillales</taxon>
        <taxon>Bacillaceae</taxon>
        <taxon>Bacillus</taxon>
    </lineage>
</organism>
<dbReference type="Pfam" id="PF13772">
    <property type="entry name" value="AIG2_2"/>
    <property type="match status" value="1"/>
</dbReference>
<dbReference type="InterPro" id="IPR009288">
    <property type="entry name" value="AIG2-like_dom"/>
</dbReference>
<comment type="caution">
    <text evidence="4">The sequence shown here is derived from an EMBL/GenBank/DDBJ whole genome shotgun (WGS) entry which is preliminary data.</text>
</comment>
<dbReference type="SUPFAM" id="SSF110857">
    <property type="entry name" value="Gamma-glutamyl cyclotransferase-like"/>
    <property type="match status" value="2"/>
</dbReference>
<reference evidence="4 5" key="1">
    <citation type="journal article" date="2014" name="Arch. Microbiol.">
        <title>Bacillus mesophilum sp. nov., strain IITR-54T, a novel 4-chlorobiphenyl dechlorinating bacterium.</title>
        <authorList>
            <person name="Manickam N."/>
            <person name="Singh N.K."/>
            <person name="Bajaj A."/>
            <person name="Kumar R.M."/>
            <person name="Kaur G."/>
            <person name="Kaur N."/>
            <person name="Bala M."/>
            <person name="Kumar A."/>
            <person name="Mayilraj S."/>
        </authorList>
    </citation>
    <scope>NUCLEOTIDE SEQUENCE [LARGE SCALE GENOMIC DNA]</scope>
    <source>
        <strain evidence="4 5">IITR-54</strain>
    </source>
</reference>
<dbReference type="EMBL" id="WBOT01000010">
    <property type="protein sequence ID" value="KAB2329825.1"/>
    <property type="molecule type" value="Genomic_DNA"/>
</dbReference>
<name>A0A7V7UTL4_9BACI</name>
<dbReference type="AlphaFoldDB" id="A0A7V7UTL4"/>
<dbReference type="GO" id="GO:0003839">
    <property type="term" value="F:gamma-glutamylcyclotransferase activity"/>
    <property type="evidence" value="ECO:0007669"/>
    <property type="project" value="InterPro"/>
</dbReference>
<feature type="domain" description="Gamma-glutamylcyclotransferase AIG2-like" evidence="3">
    <location>
        <begin position="7"/>
        <end position="125"/>
    </location>
</feature>
<dbReference type="GO" id="GO:0016740">
    <property type="term" value="F:transferase activity"/>
    <property type="evidence" value="ECO:0007669"/>
    <property type="project" value="UniProtKB-KW"/>
</dbReference>
<keyword evidence="4" id="KW-0808">Transferase</keyword>
<dbReference type="InterPro" id="IPR017939">
    <property type="entry name" value="G-Glutamylcylcotransferase"/>
</dbReference>
<dbReference type="Pfam" id="PF06094">
    <property type="entry name" value="GGACT"/>
    <property type="match status" value="1"/>
</dbReference>
<dbReference type="PANTHER" id="PTHR12935">
    <property type="entry name" value="GAMMA-GLUTAMYLCYCLOTRANSFERASE"/>
    <property type="match status" value="1"/>
</dbReference>
<sequence>MSDKYKLFVYGTLRKHEQNHFLLEGSRCLAQQAWVYGELFDTGLGYPTMKGPHLENKVYGELYEINPEQFKELDELEDYIPGDPDNLYNRIEQEIHTDSGIEHAFVYVSNRDDLLVKPIVYGDWKLNRLLERKPDKIFYFAYGSCMDMERFKAAKADQYFRTIRGVGVLKGYSMKYVFPGADGGRADIVENGGETEGILYEIPYDGVEYLFQREGFYGGWYRPVFVDIDLFDGRRITNVLTFHVYNKKEEIAPPLHYAAEILRGAKGRLSEKYFEQLEEQLKGLGLDI</sequence>
<dbReference type="Proteomes" id="UP000441354">
    <property type="component" value="Unassembled WGS sequence"/>
</dbReference>
<gene>
    <name evidence="4" type="ORF">F7732_20275</name>
</gene>
<keyword evidence="5" id="KW-1185">Reference proteome</keyword>
<evidence type="ECO:0000256" key="2">
    <source>
        <dbReference type="PIRSR" id="PIRSR617939-1"/>
    </source>
</evidence>
<dbReference type="OrthoDB" id="8538589at2"/>
<evidence type="ECO:0000313" key="5">
    <source>
        <dbReference type="Proteomes" id="UP000441354"/>
    </source>
</evidence>
<dbReference type="InterPro" id="IPR013024">
    <property type="entry name" value="GGCT-like"/>
</dbReference>
<dbReference type="InterPro" id="IPR036568">
    <property type="entry name" value="GGCT-like_sf"/>
</dbReference>
<feature type="active site" description="Proton acceptor" evidence="2">
    <location>
        <position position="214"/>
    </location>
</feature>
<accession>A0A7V7UTL4</accession>
<dbReference type="PANTHER" id="PTHR12935:SF0">
    <property type="entry name" value="GAMMA-GLUTAMYLCYCLOTRANSFERASE"/>
    <property type="match status" value="1"/>
</dbReference>
<keyword evidence="1" id="KW-0456">Lyase</keyword>
<evidence type="ECO:0000259" key="3">
    <source>
        <dbReference type="Pfam" id="PF06094"/>
    </source>
</evidence>